<dbReference type="InterPro" id="IPR012337">
    <property type="entry name" value="RNaseH-like_sf"/>
</dbReference>
<gene>
    <name evidence="10" type="primary">LOC120263263</name>
</gene>
<dbReference type="Pfam" id="PF00929">
    <property type="entry name" value="RNase_T"/>
    <property type="match status" value="1"/>
</dbReference>
<dbReference type="PANTHER" id="PTHR13058:SF19">
    <property type="entry name" value="LD40940P"/>
    <property type="match status" value="1"/>
</dbReference>
<organism evidence="9 10">
    <name type="scientific">Dioscorea cayennensis subsp. rotundata</name>
    <name type="common">White Guinea yam</name>
    <name type="synonym">Dioscorea rotundata</name>
    <dbReference type="NCBI Taxonomy" id="55577"/>
    <lineage>
        <taxon>Eukaryota</taxon>
        <taxon>Viridiplantae</taxon>
        <taxon>Streptophyta</taxon>
        <taxon>Embryophyta</taxon>
        <taxon>Tracheophyta</taxon>
        <taxon>Spermatophyta</taxon>
        <taxon>Magnoliopsida</taxon>
        <taxon>Liliopsida</taxon>
        <taxon>Dioscoreales</taxon>
        <taxon>Dioscoreaceae</taxon>
        <taxon>Dioscorea</taxon>
    </lineage>
</organism>
<evidence type="ECO:0000256" key="2">
    <source>
        <dbReference type="ARBA" id="ARBA00022722"/>
    </source>
</evidence>
<evidence type="ECO:0000313" key="10">
    <source>
        <dbReference type="RefSeq" id="XP_039127063.1"/>
    </source>
</evidence>
<dbReference type="InterPro" id="IPR013520">
    <property type="entry name" value="Ribonucl_H"/>
</dbReference>
<evidence type="ECO:0000256" key="7">
    <source>
        <dbReference type="ARBA" id="ARBA00025769"/>
    </source>
</evidence>
<keyword evidence="9" id="KW-1185">Reference proteome</keyword>
<dbReference type="InterPro" id="IPR036397">
    <property type="entry name" value="RNaseH_sf"/>
</dbReference>
<dbReference type="GO" id="GO:0046872">
    <property type="term" value="F:metal ion binding"/>
    <property type="evidence" value="ECO:0007669"/>
    <property type="project" value="UniProtKB-KW"/>
</dbReference>
<protein>
    <submittedName>
        <fullName evidence="10">LOW QUALITY PROTEIN: exonuclease DPD1, chloroplastic/mitochondrial-like</fullName>
    </submittedName>
</protein>
<dbReference type="Gene3D" id="3.30.420.10">
    <property type="entry name" value="Ribonuclease H-like superfamily/Ribonuclease H"/>
    <property type="match status" value="1"/>
</dbReference>
<evidence type="ECO:0000256" key="1">
    <source>
        <dbReference type="ARBA" id="ARBA00001946"/>
    </source>
</evidence>
<keyword evidence="6" id="KW-0460">Magnesium</keyword>
<dbReference type="SMART" id="SM00479">
    <property type="entry name" value="EXOIII"/>
    <property type="match status" value="1"/>
</dbReference>
<keyword evidence="4" id="KW-0378">Hydrolase</keyword>
<dbReference type="PANTHER" id="PTHR13058">
    <property type="entry name" value="THREE PRIME REPAIR EXONUCLEASE 1, 2"/>
    <property type="match status" value="1"/>
</dbReference>
<evidence type="ECO:0000259" key="8">
    <source>
        <dbReference type="SMART" id="SM00479"/>
    </source>
</evidence>
<evidence type="ECO:0000256" key="6">
    <source>
        <dbReference type="ARBA" id="ARBA00022842"/>
    </source>
</evidence>
<name>A0AB40BJE5_DIOCR</name>
<evidence type="ECO:0000313" key="9">
    <source>
        <dbReference type="Proteomes" id="UP001515500"/>
    </source>
</evidence>
<evidence type="ECO:0000256" key="3">
    <source>
        <dbReference type="ARBA" id="ARBA00022723"/>
    </source>
</evidence>
<evidence type="ECO:0000256" key="4">
    <source>
        <dbReference type="ARBA" id="ARBA00022801"/>
    </source>
</evidence>
<dbReference type="GeneID" id="120263263"/>
<dbReference type="RefSeq" id="XP_039127063.1">
    <property type="nucleotide sequence ID" value="XM_039271129.1"/>
</dbReference>
<keyword evidence="2" id="KW-0540">Nuclease</keyword>
<keyword evidence="3" id="KW-0479">Metal-binding</keyword>
<comment type="cofactor">
    <cofactor evidence="1">
        <name>Mg(2+)</name>
        <dbReference type="ChEBI" id="CHEBI:18420"/>
    </cofactor>
</comment>
<dbReference type="GO" id="GO:0008296">
    <property type="term" value="F:3'-5'-DNA exonuclease activity"/>
    <property type="evidence" value="ECO:0007669"/>
    <property type="project" value="TreeGrafter"/>
</dbReference>
<feature type="domain" description="Exonuclease" evidence="8">
    <location>
        <begin position="56"/>
        <end position="234"/>
    </location>
</feature>
<dbReference type="Proteomes" id="UP001515500">
    <property type="component" value="Chromosome 6"/>
</dbReference>
<dbReference type="GO" id="GO:0005737">
    <property type="term" value="C:cytoplasm"/>
    <property type="evidence" value="ECO:0007669"/>
    <property type="project" value="TreeGrafter"/>
</dbReference>
<dbReference type="GO" id="GO:0006308">
    <property type="term" value="P:DNA catabolic process"/>
    <property type="evidence" value="ECO:0007669"/>
    <property type="project" value="TreeGrafter"/>
</dbReference>
<reference evidence="10" key="1">
    <citation type="submission" date="2025-08" db="UniProtKB">
        <authorList>
            <consortium name="RefSeq"/>
        </authorList>
    </citation>
    <scope>IDENTIFICATION</scope>
</reference>
<dbReference type="AlphaFoldDB" id="A0AB40BJE5"/>
<proteinExistence type="inferred from homology"/>
<keyword evidence="5" id="KW-0269">Exonuclease</keyword>
<dbReference type="InterPro" id="IPR040393">
    <property type="entry name" value="TREX1/2"/>
</dbReference>
<dbReference type="SUPFAM" id="SSF53098">
    <property type="entry name" value="Ribonuclease H-like"/>
    <property type="match status" value="1"/>
</dbReference>
<dbReference type="GO" id="GO:0003676">
    <property type="term" value="F:nucleic acid binding"/>
    <property type="evidence" value="ECO:0007669"/>
    <property type="project" value="InterPro"/>
</dbReference>
<dbReference type="CDD" id="cd06127">
    <property type="entry name" value="DEDDh"/>
    <property type="match status" value="1"/>
</dbReference>
<dbReference type="FunFam" id="3.30.420.10:FF:000045">
    <property type="entry name" value="3'-5' exonuclease DinG"/>
    <property type="match status" value="1"/>
</dbReference>
<sequence length="254" mass="29141">MFSLATKFMIKFPTKFTSINTTVFPRSYTLRSLATKPCNSIKLFNEHKSSSKNTPAVIVFDEETTGLSRKYDRIIELAARDLRGGINSTFETLINPEIHVRNSHVHGITTQMVCNPNVPRFEEVIPKFIKFVDDCQKDRNGVLLVAHNGRRFDVPFLIKEFERYSMEVPLKWLFLDTLTLVKRLMNQDGRKLRSLSLRSLGQHYGIQSEGEHRAMQDLNTLSYVLQSITMDFKLSVDDLLQFSFTASHLSSSPS</sequence>
<accession>A0AB40BJE5</accession>
<comment type="similarity">
    <text evidence="7">Belongs to the exonuclease superfamily. TREX family.</text>
</comment>
<evidence type="ECO:0000256" key="5">
    <source>
        <dbReference type="ARBA" id="ARBA00022839"/>
    </source>
</evidence>